<evidence type="ECO:0000256" key="1">
    <source>
        <dbReference type="SAM" id="MobiDB-lite"/>
    </source>
</evidence>
<feature type="region of interest" description="Disordered" evidence="1">
    <location>
        <begin position="1"/>
        <end position="25"/>
    </location>
</feature>
<dbReference type="Proteomes" id="UP000269276">
    <property type="component" value="Unassembled WGS sequence"/>
</dbReference>
<dbReference type="AlphaFoldDB" id="A0A3M7DJ61"/>
<feature type="transmembrane region" description="Helical" evidence="2">
    <location>
        <begin position="548"/>
        <end position="570"/>
    </location>
</feature>
<dbReference type="PANTHER" id="PTHR35043:SF7">
    <property type="entry name" value="TRANSCRIPTION FACTOR DOMAIN-CONTAINING PROTEIN"/>
    <property type="match status" value="1"/>
</dbReference>
<feature type="transmembrane region" description="Helical" evidence="2">
    <location>
        <begin position="508"/>
        <end position="528"/>
    </location>
</feature>
<keyword evidence="2" id="KW-1133">Transmembrane helix</keyword>
<comment type="caution">
    <text evidence="3">The sequence shown here is derived from an EMBL/GenBank/DDBJ whole genome shotgun (WGS) entry which is preliminary data.</text>
</comment>
<gene>
    <name evidence="3" type="ORF">D0863_10137</name>
</gene>
<accession>A0A3M7DJ61</accession>
<keyword evidence="2" id="KW-0812">Transmembrane</keyword>
<dbReference type="PANTHER" id="PTHR35043">
    <property type="entry name" value="TRANSCRIPTION FACTOR DOMAIN-CONTAINING PROTEIN"/>
    <property type="match status" value="1"/>
</dbReference>
<reference evidence="3 4" key="1">
    <citation type="journal article" date="2018" name="BMC Genomics">
        <title>Genomic evidence for intraspecific hybridization in a clonal and extremely halotolerant yeast.</title>
        <authorList>
            <person name="Gostincar C."/>
            <person name="Stajich J.E."/>
            <person name="Zupancic J."/>
            <person name="Zalar P."/>
            <person name="Gunde-Cimerman N."/>
        </authorList>
    </citation>
    <scope>NUCLEOTIDE SEQUENCE [LARGE SCALE GENOMIC DNA]</scope>
    <source>
        <strain evidence="3 4">EXF-2682</strain>
    </source>
</reference>
<feature type="transmembrane region" description="Helical" evidence="2">
    <location>
        <begin position="298"/>
        <end position="321"/>
    </location>
</feature>
<evidence type="ECO:0000256" key="2">
    <source>
        <dbReference type="SAM" id="Phobius"/>
    </source>
</evidence>
<feature type="transmembrane region" description="Helical" evidence="2">
    <location>
        <begin position="648"/>
        <end position="670"/>
    </location>
</feature>
<dbReference type="VEuPathDB" id="FungiDB:BTJ68_14183"/>
<name>A0A3M7DJ61_HORWE</name>
<proteinExistence type="predicted"/>
<evidence type="ECO:0000313" key="3">
    <source>
        <dbReference type="EMBL" id="RMY63996.1"/>
    </source>
</evidence>
<sequence length="699" mass="79890">MASFLPLTRTPKDHRRLEPPPPLHQQRLNLKTSEKLNMAGLSWLNSDNSTAKGEWKSSPTYRSTWQIYQSCVITIGLCVWQAVHMNIPPPSERPYKQTLRRVGFVILALIAPEVVALNAWAQLREAKHLCDRVNRALSPKKAQTSNDQQFTTIEPPKQPSRYTILTKLVLGPVFLLDKLRMLLWHNLSLQNAKRTRKGNLAGQTNAAEASSQLWTLTTAFYALSGGLTITHRDSGLAHLTLSPKMIYRLCNQDPECLRHIREPEIVDRSKVSWIAKAIVCGQSLWFCSQCISRVSMDLAITLLELNTFIHCISACCIYLFWWFKPYDVASHTIINSSICEQEWFPWLPLEFIVFSRKATIALRDPETNTHQRFMTHDLIPYEDRDARSFSQDTSDKARKAQTFITWGLPLISRRSFKQMHDNSLKVFVGENIPNTGFSVEQSDASTNQDGYILLSPRSLEDWKYLWKQHQRSDDLRQYAEATLDIRLGLLLQKRRQNFNLIAFHRQDMLYRLATFTAYGAVHLGAWNYRFTTRQEGQVWRACAVYTTAFMPALLGIFGVLVLLGQGRIAITAWRERRQERPPCKTRAWPGSATPFVSTSKDADSNPCYTSPIHPSTALQNEKPTSPLSHHRLLPSPSFVRNALTHKGILPLCIFLVYPFVLAEVLSRAFLVVESFIAVPNSPREVYAVVPWSSYLPHLS</sequence>
<dbReference type="EMBL" id="QWIP01000428">
    <property type="protein sequence ID" value="RMY63996.1"/>
    <property type="molecule type" value="Genomic_DNA"/>
</dbReference>
<protein>
    <submittedName>
        <fullName evidence="3">Uncharacterized protein</fullName>
    </submittedName>
</protein>
<evidence type="ECO:0000313" key="4">
    <source>
        <dbReference type="Proteomes" id="UP000269276"/>
    </source>
</evidence>
<organism evidence="3 4">
    <name type="scientific">Hortaea werneckii</name>
    <name type="common">Black yeast</name>
    <name type="synonym">Cladosporium werneckii</name>
    <dbReference type="NCBI Taxonomy" id="91943"/>
    <lineage>
        <taxon>Eukaryota</taxon>
        <taxon>Fungi</taxon>
        <taxon>Dikarya</taxon>
        <taxon>Ascomycota</taxon>
        <taxon>Pezizomycotina</taxon>
        <taxon>Dothideomycetes</taxon>
        <taxon>Dothideomycetidae</taxon>
        <taxon>Mycosphaerellales</taxon>
        <taxon>Teratosphaeriaceae</taxon>
        <taxon>Hortaea</taxon>
    </lineage>
</organism>
<keyword evidence="2" id="KW-0472">Membrane</keyword>
<dbReference type="OrthoDB" id="3061561at2759"/>